<evidence type="ECO:0000313" key="2">
    <source>
        <dbReference type="EMBL" id="SVD93136.1"/>
    </source>
</evidence>
<feature type="transmembrane region" description="Helical" evidence="1">
    <location>
        <begin position="49"/>
        <end position="70"/>
    </location>
</feature>
<keyword evidence="1" id="KW-0812">Transmembrane</keyword>
<feature type="non-terminal residue" evidence="2">
    <location>
        <position position="134"/>
    </location>
</feature>
<evidence type="ECO:0000256" key="1">
    <source>
        <dbReference type="SAM" id="Phobius"/>
    </source>
</evidence>
<gene>
    <name evidence="2" type="ORF">METZ01_LOCUS445990</name>
</gene>
<proteinExistence type="predicted"/>
<accession>A0A382ZC92</accession>
<evidence type="ECO:0008006" key="3">
    <source>
        <dbReference type="Google" id="ProtNLM"/>
    </source>
</evidence>
<dbReference type="AlphaFoldDB" id="A0A382ZC92"/>
<dbReference type="EMBL" id="UINC01182748">
    <property type="protein sequence ID" value="SVD93136.1"/>
    <property type="molecule type" value="Genomic_DNA"/>
</dbReference>
<feature type="non-terminal residue" evidence="2">
    <location>
        <position position="1"/>
    </location>
</feature>
<dbReference type="PANTHER" id="PTHR33219">
    <property type="entry name" value="YLMG HOMOLOG PROTEIN 2, CHLOROPLASTIC"/>
    <property type="match status" value="1"/>
</dbReference>
<sequence>VADNVAAFPGLSRRDQMRKAGPLFALGYTCRRPRHGLSRKKTMNALADLIYAVFSIYIYLLIATAIISWLTAFKILNTQNQFIYTLLGFLYRITEPVLRPLRRIIPPLGGIDLSPMILILALYFIRNLIVDNLG</sequence>
<protein>
    <recommendedName>
        <fullName evidence="3">YggT family protein</fullName>
    </recommendedName>
</protein>
<dbReference type="Pfam" id="PF02325">
    <property type="entry name" value="CCB3_YggT"/>
    <property type="match status" value="1"/>
</dbReference>
<name>A0A382ZC92_9ZZZZ</name>
<dbReference type="PANTHER" id="PTHR33219:SF14">
    <property type="entry name" value="PROTEIN COFACTOR ASSEMBLY OF COMPLEX C SUBUNIT B CCB3, CHLOROPLASTIC-RELATED"/>
    <property type="match status" value="1"/>
</dbReference>
<keyword evidence="1" id="KW-0472">Membrane</keyword>
<dbReference type="InterPro" id="IPR003425">
    <property type="entry name" value="CCB3/YggT"/>
</dbReference>
<organism evidence="2">
    <name type="scientific">marine metagenome</name>
    <dbReference type="NCBI Taxonomy" id="408172"/>
    <lineage>
        <taxon>unclassified sequences</taxon>
        <taxon>metagenomes</taxon>
        <taxon>ecological metagenomes</taxon>
    </lineage>
</organism>
<feature type="transmembrane region" description="Helical" evidence="1">
    <location>
        <begin position="110"/>
        <end position="129"/>
    </location>
</feature>
<reference evidence="2" key="1">
    <citation type="submission" date="2018-05" db="EMBL/GenBank/DDBJ databases">
        <authorList>
            <person name="Lanie J.A."/>
            <person name="Ng W.-L."/>
            <person name="Kazmierczak K.M."/>
            <person name="Andrzejewski T.M."/>
            <person name="Davidsen T.M."/>
            <person name="Wayne K.J."/>
            <person name="Tettelin H."/>
            <person name="Glass J.I."/>
            <person name="Rusch D."/>
            <person name="Podicherti R."/>
            <person name="Tsui H.-C.T."/>
            <person name="Winkler M.E."/>
        </authorList>
    </citation>
    <scope>NUCLEOTIDE SEQUENCE</scope>
</reference>
<keyword evidence="1" id="KW-1133">Transmembrane helix</keyword>
<dbReference type="GO" id="GO:0016020">
    <property type="term" value="C:membrane"/>
    <property type="evidence" value="ECO:0007669"/>
    <property type="project" value="InterPro"/>
</dbReference>